<comment type="caution">
    <text evidence="2">The sequence shown here is derived from an EMBL/GenBank/DDBJ whole genome shotgun (WGS) entry which is preliminary data.</text>
</comment>
<dbReference type="RefSeq" id="WP_145831648.1">
    <property type="nucleotide sequence ID" value="NZ_VLLA01000008.1"/>
</dbReference>
<dbReference type="EMBL" id="VLLA01000008">
    <property type="protein sequence ID" value="TWI70428.1"/>
    <property type="molecule type" value="Genomic_DNA"/>
</dbReference>
<dbReference type="AlphaFoldDB" id="A0A562RMY1"/>
<gene>
    <name evidence="2" type="ORF">IQ16_03601</name>
</gene>
<sequence length="770" mass="84687">MDSVPTISESLTPAHVRADGDFTRRITGFVLVDRPDRPDAGPTPAEVIAGIVDAAAPAKTEPARHKAPRPGLRGKGSKPARQTNDSFEPDYDAVAEDRRCARIKRAKKKDAKDKADSEIAAEEGLSLREWRDRQLEGAMKRVGAYVEWMEKARAKVWVAVYSENLESAGCTDEHARKMADAAVAAFNKEPPADPDMPHVSDEDRRLINDVEKAQAFCAKLYDEATRDANGVFHHPGGLVAGKYLRAPFSKAGKKSDEHVHYKAFAASVGKAARGNLFAGDTKDSCHKHVSKLYALDKPQIFFSAVCKDFFRIELDIDFPSEAHMRAHIANKVDEHDLPSGPQIGAWFPDDRRPGEANHPHLYFRLPEGSGVWPWSPERQHRMLKAVIAKLTEIFGGDKGGTAHPYSGKNPLSWLTKSCIMSERMPTLIEWFEALGCEWEPDGMPDDVTIANLHDAAQSVDKESAAWWRVVQGVAFSTAKAFYRSGKVDLGDRGAFAKKIRRAISGPLTKELRPSSGKQSEDLSEMIEKVCDYAAESFDPAKCDRKRRNHGAAAHLIEPDMTMKQRYVVGGEFSGPVRIGKTVEMLAEIIRLDLLCGRTPTIASVAGRGRCYNTVARHFDEAYAVAKSRIPAPKEARLPSLSLRGLFRGIPALPAFHPLPGQAAGPDSAPFIVPEADPPEASAPASPDKTIDPDPADLLGTTGADEFDPDDFIVDALRRIEHAKRRRLRPSEVRAVQQVRQPGSLFVDFRASGIKTLHRSIKNPVLRSAVA</sequence>
<feature type="region of interest" description="Disordered" evidence="1">
    <location>
        <begin position="54"/>
        <end position="88"/>
    </location>
</feature>
<reference evidence="2 3" key="1">
    <citation type="journal article" date="2015" name="Stand. Genomic Sci.">
        <title>Genomic Encyclopedia of Bacterial and Archaeal Type Strains, Phase III: the genomes of soil and plant-associated and newly described type strains.</title>
        <authorList>
            <person name="Whitman W.B."/>
            <person name="Woyke T."/>
            <person name="Klenk H.P."/>
            <person name="Zhou Y."/>
            <person name="Lilburn T.G."/>
            <person name="Beck B.J."/>
            <person name="De Vos P."/>
            <person name="Vandamme P."/>
            <person name="Eisen J.A."/>
            <person name="Garrity G."/>
            <person name="Hugenholtz P."/>
            <person name="Kyrpides N.C."/>
        </authorList>
    </citation>
    <scope>NUCLEOTIDE SEQUENCE [LARGE SCALE GENOMIC DNA]</scope>
    <source>
        <strain evidence="2 3">CGMCC 1.10948</strain>
    </source>
</reference>
<feature type="region of interest" description="Disordered" evidence="1">
    <location>
        <begin position="673"/>
        <end position="693"/>
    </location>
</feature>
<accession>A0A562RMY1</accession>
<organism evidence="2 3">
    <name type="scientific">Bradyrhizobium huanghuaihaiense</name>
    <dbReference type="NCBI Taxonomy" id="990078"/>
    <lineage>
        <taxon>Bacteria</taxon>
        <taxon>Pseudomonadati</taxon>
        <taxon>Pseudomonadota</taxon>
        <taxon>Alphaproteobacteria</taxon>
        <taxon>Hyphomicrobiales</taxon>
        <taxon>Nitrobacteraceae</taxon>
        <taxon>Bradyrhizobium</taxon>
    </lineage>
</organism>
<protein>
    <submittedName>
        <fullName evidence="2">Uncharacterized protein</fullName>
    </submittedName>
</protein>
<dbReference type="OrthoDB" id="8203586at2"/>
<keyword evidence="3" id="KW-1185">Reference proteome</keyword>
<evidence type="ECO:0000313" key="3">
    <source>
        <dbReference type="Proteomes" id="UP000316291"/>
    </source>
</evidence>
<dbReference type="Proteomes" id="UP000316291">
    <property type="component" value="Unassembled WGS sequence"/>
</dbReference>
<name>A0A562RMY1_9BRAD</name>
<evidence type="ECO:0000313" key="2">
    <source>
        <dbReference type="EMBL" id="TWI70428.1"/>
    </source>
</evidence>
<proteinExistence type="predicted"/>
<feature type="compositionally biased region" description="Low complexity" evidence="1">
    <location>
        <begin position="678"/>
        <end position="687"/>
    </location>
</feature>
<evidence type="ECO:0000256" key="1">
    <source>
        <dbReference type="SAM" id="MobiDB-lite"/>
    </source>
</evidence>